<gene>
    <name evidence="2" type="ORF">PIB30_063128</name>
</gene>
<dbReference type="EMBL" id="JASCZI010212045">
    <property type="protein sequence ID" value="MED6198139.1"/>
    <property type="molecule type" value="Genomic_DNA"/>
</dbReference>
<accession>A0ABU6XJC6</accession>
<feature type="region of interest" description="Disordered" evidence="1">
    <location>
        <begin position="1"/>
        <end position="25"/>
    </location>
</feature>
<organism evidence="2 3">
    <name type="scientific">Stylosanthes scabra</name>
    <dbReference type="NCBI Taxonomy" id="79078"/>
    <lineage>
        <taxon>Eukaryota</taxon>
        <taxon>Viridiplantae</taxon>
        <taxon>Streptophyta</taxon>
        <taxon>Embryophyta</taxon>
        <taxon>Tracheophyta</taxon>
        <taxon>Spermatophyta</taxon>
        <taxon>Magnoliopsida</taxon>
        <taxon>eudicotyledons</taxon>
        <taxon>Gunneridae</taxon>
        <taxon>Pentapetalae</taxon>
        <taxon>rosids</taxon>
        <taxon>fabids</taxon>
        <taxon>Fabales</taxon>
        <taxon>Fabaceae</taxon>
        <taxon>Papilionoideae</taxon>
        <taxon>50 kb inversion clade</taxon>
        <taxon>dalbergioids sensu lato</taxon>
        <taxon>Dalbergieae</taxon>
        <taxon>Pterocarpus clade</taxon>
        <taxon>Stylosanthes</taxon>
    </lineage>
</organism>
<proteinExistence type="predicted"/>
<evidence type="ECO:0000313" key="2">
    <source>
        <dbReference type="EMBL" id="MED6198139.1"/>
    </source>
</evidence>
<evidence type="ECO:0000256" key="1">
    <source>
        <dbReference type="SAM" id="MobiDB-lite"/>
    </source>
</evidence>
<evidence type="ECO:0000313" key="3">
    <source>
        <dbReference type="Proteomes" id="UP001341840"/>
    </source>
</evidence>
<comment type="caution">
    <text evidence="2">The sequence shown here is derived from an EMBL/GenBank/DDBJ whole genome shotgun (WGS) entry which is preliminary data.</text>
</comment>
<name>A0ABU6XJC6_9FABA</name>
<sequence length="142" mass="15787">MPKTQNKYSSHPLYPHPVDPIIEPESNYPKLRTRLANEPDSPLLSTLRGFCRCSSISVVEPAAKVLRRQFRRLAGSPLRAKQCWHDGSSTTKTSESKLGSVELVNGETATSPALELTAPLVRSKAKSLFEMRGLHNRLKFCA</sequence>
<keyword evidence="3" id="KW-1185">Reference proteome</keyword>
<dbReference type="Proteomes" id="UP001341840">
    <property type="component" value="Unassembled WGS sequence"/>
</dbReference>
<protein>
    <submittedName>
        <fullName evidence="2">Uncharacterized protein</fullName>
    </submittedName>
</protein>
<reference evidence="2 3" key="1">
    <citation type="journal article" date="2023" name="Plants (Basel)">
        <title>Bridging the Gap: Combining Genomics and Transcriptomics Approaches to Understand Stylosanthes scabra, an Orphan Legume from the Brazilian Caatinga.</title>
        <authorList>
            <person name="Ferreira-Neto J.R.C."/>
            <person name="da Silva M.D."/>
            <person name="Binneck E."/>
            <person name="de Melo N.F."/>
            <person name="da Silva R.H."/>
            <person name="de Melo A.L.T.M."/>
            <person name="Pandolfi V."/>
            <person name="Bustamante F.O."/>
            <person name="Brasileiro-Vidal A.C."/>
            <person name="Benko-Iseppon A.M."/>
        </authorList>
    </citation>
    <scope>NUCLEOTIDE SEQUENCE [LARGE SCALE GENOMIC DNA]</scope>
    <source>
        <tissue evidence="2">Leaves</tissue>
    </source>
</reference>